<dbReference type="NCBIfam" id="TIGR02610">
    <property type="entry name" value="PHA_gran_rgn"/>
    <property type="match status" value="1"/>
</dbReference>
<protein>
    <submittedName>
        <fullName evidence="1">Putative polyhydroxyalkanoic acid system protein</fullName>
    </submittedName>
</protein>
<gene>
    <name evidence="1" type="ordered locus">Fraau_1189</name>
</gene>
<dbReference type="Pfam" id="PF09650">
    <property type="entry name" value="PHA_gran_rgn"/>
    <property type="match status" value="1"/>
</dbReference>
<proteinExistence type="predicted"/>
<dbReference type="HOGENOM" id="CLU_161965_2_0_6"/>
<dbReference type="STRING" id="767434.Fraau_1189"/>
<dbReference type="RefSeq" id="WP_014402654.1">
    <property type="nucleotide sequence ID" value="NC_017033.1"/>
</dbReference>
<dbReference type="KEGG" id="fau:Fraau_1189"/>
<accession>H8L4H4</accession>
<dbReference type="InterPro" id="IPR013433">
    <property type="entry name" value="PHA_gran_rgn"/>
</dbReference>
<reference evidence="1" key="1">
    <citation type="submission" date="2012-02" db="EMBL/GenBank/DDBJ databases">
        <title>The complete genome of Frateuria aurantia DSM 6220.</title>
        <authorList>
            <consortium name="US DOE Joint Genome Institute (JGI-PGF)"/>
            <person name="Lucas S."/>
            <person name="Copeland A."/>
            <person name="Lapidus A."/>
            <person name="Glavina del Rio T."/>
            <person name="Dalin E."/>
            <person name="Tice H."/>
            <person name="Bruce D."/>
            <person name="Goodwin L."/>
            <person name="Pitluck S."/>
            <person name="Peters L."/>
            <person name="Ovchinnikova G."/>
            <person name="Teshima H."/>
            <person name="Kyrpides N."/>
            <person name="Mavromatis K."/>
            <person name="Ivanova N."/>
            <person name="Brettin T."/>
            <person name="Detter J.C."/>
            <person name="Han C."/>
            <person name="Larimer F."/>
            <person name="Land M."/>
            <person name="Hauser L."/>
            <person name="Markowitz V."/>
            <person name="Cheng J.-F."/>
            <person name="Hugenholtz P."/>
            <person name="Woyke T."/>
            <person name="Wu D."/>
            <person name="Brambilla E."/>
            <person name="Klenk H.-P."/>
            <person name="Eisen J.A."/>
        </authorList>
    </citation>
    <scope>NUCLEOTIDE SEQUENCE</scope>
    <source>
        <strain evidence="1">DSM 6220</strain>
    </source>
</reference>
<keyword evidence="2" id="KW-1185">Reference proteome</keyword>
<dbReference type="EMBL" id="CP003350">
    <property type="protein sequence ID" value="AFC85648.1"/>
    <property type="molecule type" value="Genomic_DNA"/>
</dbReference>
<dbReference type="AlphaFoldDB" id="H8L4H4"/>
<dbReference type="OrthoDB" id="287584at2"/>
<name>H8L4H4_FRAAD</name>
<evidence type="ECO:0000313" key="2">
    <source>
        <dbReference type="Proteomes" id="UP000005234"/>
    </source>
</evidence>
<organism evidence="1 2">
    <name type="scientific">Frateuria aurantia (strain ATCC 33424 / DSM 6220 / KCTC 2777 / LMG 1558 / NBRC 3245 / NCIMB 13370)</name>
    <name type="common">Acetobacter aurantius</name>
    <dbReference type="NCBI Taxonomy" id="767434"/>
    <lineage>
        <taxon>Bacteria</taxon>
        <taxon>Pseudomonadati</taxon>
        <taxon>Pseudomonadota</taxon>
        <taxon>Gammaproteobacteria</taxon>
        <taxon>Lysobacterales</taxon>
        <taxon>Rhodanobacteraceae</taxon>
        <taxon>Frateuria</taxon>
    </lineage>
</organism>
<dbReference type="eggNOG" id="ENOG5033ABY">
    <property type="taxonomic scope" value="Bacteria"/>
</dbReference>
<evidence type="ECO:0000313" key="1">
    <source>
        <dbReference type="EMBL" id="AFC85648.1"/>
    </source>
</evidence>
<dbReference type="Proteomes" id="UP000005234">
    <property type="component" value="Chromosome"/>
</dbReference>
<sequence length="91" mass="10552">MSKVDVREPCHLPQAEARQRIDKIVSNMHEQFGTQGEWSGDCYRFSRSGLNGRVTVDPDSVRIEIELGLLMTPLKPMIEQEIRRKFKQHLS</sequence>